<protein>
    <submittedName>
        <fullName evidence="22">Penicillin-binding protein</fullName>
    </submittedName>
</protein>
<dbReference type="GO" id="GO:0005886">
    <property type="term" value="C:plasma membrane"/>
    <property type="evidence" value="ECO:0007669"/>
    <property type="project" value="UniProtKB-SubCell"/>
</dbReference>
<evidence type="ECO:0000256" key="19">
    <source>
        <dbReference type="SAM" id="Phobius"/>
    </source>
</evidence>
<evidence type="ECO:0000256" key="9">
    <source>
        <dbReference type="ARBA" id="ARBA00022679"/>
    </source>
</evidence>
<keyword evidence="19" id="KW-1133">Transmembrane helix</keyword>
<dbReference type="SUPFAM" id="SSF56601">
    <property type="entry name" value="beta-lactamase/transpeptidase-like"/>
    <property type="match status" value="1"/>
</dbReference>
<keyword evidence="5" id="KW-1003">Cell membrane</keyword>
<keyword evidence="13 19" id="KW-0472">Membrane</keyword>
<dbReference type="Pfam" id="PF00905">
    <property type="entry name" value="Transpeptidase"/>
    <property type="match status" value="1"/>
</dbReference>
<dbReference type="InterPro" id="IPR050396">
    <property type="entry name" value="Glycosyltr_51/Transpeptidase"/>
</dbReference>
<comment type="caution">
    <text evidence="22">The sequence shown here is derived from an EMBL/GenBank/DDBJ whole genome shotgun (WGS) entry which is preliminary data.</text>
</comment>
<dbReference type="GO" id="GO:0006508">
    <property type="term" value="P:proteolysis"/>
    <property type="evidence" value="ECO:0007669"/>
    <property type="project" value="UniProtKB-KW"/>
</dbReference>
<keyword evidence="9" id="KW-0808">Transferase</keyword>
<feature type="domain" description="Penicillin-binding protein transpeptidase" evidence="20">
    <location>
        <begin position="511"/>
        <end position="760"/>
    </location>
</feature>
<evidence type="ECO:0000256" key="5">
    <source>
        <dbReference type="ARBA" id="ARBA00022475"/>
    </source>
</evidence>
<dbReference type="Gene3D" id="1.10.3810.10">
    <property type="entry name" value="Biosynthetic peptidoglycan transglycosylase-like"/>
    <property type="match status" value="1"/>
</dbReference>
<dbReference type="RefSeq" id="WP_119665709.1">
    <property type="nucleotide sequence ID" value="NZ_QXED01000001.1"/>
</dbReference>
<dbReference type="OrthoDB" id="9766909at2"/>
<keyword evidence="19" id="KW-0812">Transmembrane</keyword>
<evidence type="ECO:0000256" key="17">
    <source>
        <dbReference type="ARBA" id="ARBA00049902"/>
    </source>
</evidence>
<keyword evidence="7" id="KW-0645">Protease</keyword>
<evidence type="ECO:0000256" key="15">
    <source>
        <dbReference type="ARBA" id="ARBA00023316"/>
    </source>
</evidence>
<feature type="region of interest" description="Disordered" evidence="18">
    <location>
        <begin position="829"/>
        <end position="872"/>
    </location>
</feature>
<evidence type="ECO:0000256" key="16">
    <source>
        <dbReference type="ARBA" id="ARBA00034000"/>
    </source>
</evidence>
<dbReference type="Proteomes" id="UP000283523">
    <property type="component" value="Unassembled WGS sequence"/>
</dbReference>
<name>A0A418MHG1_9BACT</name>
<evidence type="ECO:0000256" key="8">
    <source>
        <dbReference type="ARBA" id="ARBA00022676"/>
    </source>
</evidence>
<comment type="catalytic activity">
    <reaction evidence="16">
        <text>Preferential cleavage: (Ac)2-L-Lys-D-Ala-|-D-Ala. Also transpeptidation of peptidyl-alanyl moieties that are N-acyl substituents of D-alanine.</text>
        <dbReference type="EC" id="3.4.16.4"/>
    </reaction>
</comment>
<keyword evidence="8" id="KW-0328">Glycosyltransferase</keyword>
<evidence type="ECO:0000256" key="1">
    <source>
        <dbReference type="ARBA" id="ARBA00004236"/>
    </source>
</evidence>
<dbReference type="GO" id="GO:0009252">
    <property type="term" value="P:peptidoglycan biosynthetic process"/>
    <property type="evidence" value="ECO:0007669"/>
    <property type="project" value="UniProtKB-KW"/>
</dbReference>
<dbReference type="SUPFAM" id="SSF53955">
    <property type="entry name" value="Lysozyme-like"/>
    <property type="match status" value="1"/>
</dbReference>
<accession>A0A418MHG1</accession>
<keyword evidence="10" id="KW-0378">Hydrolase</keyword>
<comment type="similarity">
    <text evidence="3">In the C-terminal section; belongs to the transpeptidase family.</text>
</comment>
<evidence type="ECO:0000256" key="6">
    <source>
        <dbReference type="ARBA" id="ARBA00022645"/>
    </source>
</evidence>
<dbReference type="InterPro" id="IPR012338">
    <property type="entry name" value="Beta-lactam/transpept-like"/>
</dbReference>
<feature type="transmembrane region" description="Helical" evidence="19">
    <location>
        <begin position="91"/>
        <end position="111"/>
    </location>
</feature>
<keyword evidence="6" id="KW-0121">Carboxypeptidase</keyword>
<reference evidence="22 23" key="1">
    <citation type="submission" date="2018-08" db="EMBL/GenBank/DDBJ databases">
        <title>Fibrisoma montanum sp. nov., isolated from Danxia mountain soil.</title>
        <authorList>
            <person name="Huang Y."/>
        </authorList>
    </citation>
    <scope>NUCLEOTIDE SEQUENCE [LARGE SCALE GENOMIC DNA]</scope>
    <source>
        <strain evidence="22 23">HYT19</strain>
    </source>
</reference>
<evidence type="ECO:0000256" key="4">
    <source>
        <dbReference type="ARBA" id="ARBA00007739"/>
    </source>
</evidence>
<dbReference type="InterPro" id="IPR023346">
    <property type="entry name" value="Lysozyme-like_dom_sf"/>
</dbReference>
<dbReference type="GO" id="GO:0071555">
    <property type="term" value="P:cell wall organization"/>
    <property type="evidence" value="ECO:0007669"/>
    <property type="project" value="UniProtKB-KW"/>
</dbReference>
<dbReference type="GO" id="GO:0008360">
    <property type="term" value="P:regulation of cell shape"/>
    <property type="evidence" value="ECO:0007669"/>
    <property type="project" value="UniProtKB-KW"/>
</dbReference>
<comment type="catalytic activity">
    <reaction evidence="17">
        <text>[GlcNAc-(1-&gt;4)-Mur2Ac(oyl-L-Ala-gamma-D-Glu-L-Lys-D-Ala-D-Ala)](n)-di-trans,octa-cis-undecaprenyl diphosphate + beta-D-GlcNAc-(1-&gt;4)-Mur2Ac(oyl-L-Ala-gamma-D-Glu-L-Lys-D-Ala-D-Ala)-di-trans,octa-cis-undecaprenyl diphosphate = [GlcNAc-(1-&gt;4)-Mur2Ac(oyl-L-Ala-gamma-D-Glu-L-Lys-D-Ala-D-Ala)](n+1)-di-trans,octa-cis-undecaprenyl diphosphate + di-trans,octa-cis-undecaprenyl diphosphate + H(+)</text>
        <dbReference type="Rhea" id="RHEA:23708"/>
        <dbReference type="Rhea" id="RHEA-COMP:9602"/>
        <dbReference type="Rhea" id="RHEA-COMP:9603"/>
        <dbReference type="ChEBI" id="CHEBI:15378"/>
        <dbReference type="ChEBI" id="CHEBI:58405"/>
        <dbReference type="ChEBI" id="CHEBI:60033"/>
        <dbReference type="ChEBI" id="CHEBI:78435"/>
        <dbReference type="EC" id="2.4.99.28"/>
    </reaction>
</comment>
<evidence type="ECO:0000256" key="3">
    <source>
        <dbReference type="ARBA" id="ARBA00007090"/>
    </source>
</evidence>
<dbReference type="GO" id="GO:0008955">
    <property type="term" value="F:peptidoglycan glycosyltransferase activity"/>
    <property type="evidence" value="ECO:0007669"/>
    <property type="project" value="UniProtKB-EC"/>
</dbReference>
<evidence type="ECO:0000256" key="11">
    <source>
        <dbReference type="ARBA" id="ARBA00022960"/>
    </source>
</evidence>
<feature type="compositionally biased region" description="Low complexity" evidence="18">
    <location>
        <begin position="842"/>
        <end position="852"/>
    </location>
</feature>
<dbReference type="EMBL" id="QXED01000001">
    <property type="protein sequence ID" value="RIV26852.1"/>
    <property type="molecule type" value="Genomic_DNA"/>
</dbReference>
<evidence type="ECO:0000256" key="7">
    <source>
        <dbReference type="ARBA" id="ARBA00022670"/>
    </source>
</evidence>
<evidence type="ECO:0000259" key="20">
    <source>
        <dbReference type="Pfam" id="PF00905"/>
    </source>
</evidence>
<comment type="pathway">
    <text evidence="2">Cell wall biogenesis; peptidoglycan biosynthesis.</text>
</comment>
<organism evidence="22 23">
    <name type="scientific">Fibrisoma montanum</name>
    <dbReference type="NCBI Taxonomy" id="2305895"/>
    <lineage>
        <taxon>Bacteria</taxon>
        <taxon>Pseudomonadati</taxon>
        <taxon>Bacteroidota</taxon>
        <taxon>Cytophagia</taxon>
        <taxon>Cytophagales</taxon>
        <taxon>Spirosomataceae</taxon>
        <taxon>Fibrisoma</taxon>
    </lineage>
</organism>
<evidence type="ECO:0000256" key="2">
    <source>
        <dbReference type="ARBA" id="ARBA00004752"/>
    </source>
</evidence>
<keyword evidence="15" id="KW-0961">Cell wall biogenesis/degradation</keyword>
<dbReference type="InterPro" id="IPR001460">
    <property type="entry name" value="PCN-bd_Tpept"/>
</dbReference>
<evidence type="ECO:0000259" key="21">
    <source>
        <dbReference type="Pfam" id="PF00912"/>
    </source>
</evidence>
<proteinExistence type="inferred from homology"/>
<dbReference type="Gene3D" id="3.40.710.10">
    <property type="entry name" value="DD-peptidase/beta-lactamase superfamily"/>
    <property type="match status" value="2"/>
</dbReference>
<dbReference type="PANTHER" id="PTHR32282">
    <property type="entry name" value="BINDING PROTEIN TRANSPEPTIDASE, PUTATIVE-RELATED"/>
    <property type="match status" value="1"/>
</dbReference>
<keyword evidence="14" id="KW-0511">Multifunctional enzyme</keyword>
<dbReference type="InterPro" id="IPR001264">
    <property type="entry name" value="Glyco_trans_51"/>
</dbReference>
<comment type="subcellular location">
    <subcellularLocation>
        <location evidence="1">Cell membrane</location>
    </subcellularLocation>
</comment>
<feature type="domain" description="Glycosyl transferase family 51" evidence="21">
    <location>
        <begin position="139"/>
        <end position="326"/>
    </location>
</feature>
<gene>
    <name evidence="22" type="ORF">DYU11_00580</name>
</gene>
<evidence type="ECO:0000256" key="13">
    <source>
        <dbReference type="ARBA" id="ARBA00023136"/>
    </source>
</evidence>
<keyword evidence="11" id="KW-0133">Cell shape</keyword>
<keyword evidence="23" id="KW-1185">Reference proteome</keyword>
<dbReference type="AlphaFoldDB" id="A0A418MHG1"/>
<keyword evidence="12" id="KW-0573">Peptidoglycan synthesis</keyword>
<dbReference type="GO" id="GO:0030288">
    <property type="term" value="C:outer membrane-bounded periplasmic space"/>
    <property type="evidence" value="ECO:0007669"/>
    <property type="project" value="TreeGrafter"/>
</dbReference>
<dbReference type="Pfam" id="PF00912">
    <property type="entry name" value="Transgly"/>
    <property type="match status" value="1"/>
</dbReference>
<dbReference type="FunFam" id="1.10.3810.10:FF:000001">
    <property type="entry name" value="Penicillin-binding protein 1A"/>
    <property type="match status" value="1"/>
</dbReference>
<evidence type="ECO:0000256" key="12">
    <source>
        <dbReference type="ARBA" id="ARBA00022984"/>
    </source>
</evidence>
<dbReference type="GO" id="GO:0008658">
    <property type="term" value="F:penicillin binding"/>
    <property type="evidence" value="ECO:0007669"/>
    <property type="project" value="InterPro"/>
</dbReference>
<evidence type="ECO:0000256" key="18">
    <source>
        <dbReference type="SAM" id="MobiDB-lite"/>
    </source>
</evidence>
<evidence type="ECO:0000256" key="14">
    <source>
        <dbReference type="ARBA" id="ARBA00023268"/>
    </source>
</evidence>
<evidence type="ECO:0000256" key="10">
    <source>
        <dbReference type="ARBA" id="ARBA00022801"/>
    </source>
</evidence>
<feature type="compositionally biased region" description="Acidic residues" evidence="18">
    <location>
        <begin position="832"/>
        <end position="841"/>
    </location>
</feature>
<dbReference type="InterPro" id="IPR036950">
    <property type="entry name" value="PBP_transglycosylase"/>
</dbReference>
<sequence>MSEFRERFRAVRHAYGAFRQRIRQRQAHLGHVRRGVGRRLYKQTVRIAGEERTNAVARSYRQAREQLRSFIHRFIDPDAWYYPYVKNTTKVILWLALLTGLYVFTLNYNFLYLTGEMPSVEELSNPKLNQSSEIYSLDGVPIGKFYAENRTPIKYEDIPKQLINALIATEDVRFYDHGGVDMRSVGRAVVGVLTGRSNTGGGSTITQQLAKNLFKTRRKAQSGFLTRIPVVRTIIYKSKEWLMALKLERNFSKEEIITYYFNTVDFGKNAFGLKTAARTYFRKQPDSLSIQEGAVLVGLQKATTAYNPVKNPKRSKERRNVVLAQMAKYGYLTRQQADSISNLPLVVRYTPENPASGPASYLKNAVEDFVQKWAEQYNEENPGSEINLYTGGLKIYTTIDSRMQEYAEEATQEKMKQLQRTFDNHWGNRPPWTDEDGREIPGFIDSVAKRTERYKSLVRRFPTQPDSINYYMKVKKYKMRVFSWKSKTGYDSTQMTPFDSIEYYKHFLQAGMVAMDPHTGYIRAWVGGLDYDFFKYDHVKQGKRQPGSTFKPFVYTAAIDDTLINLSPCDRIQDRPFRKEFINSEGEKDVWEPRNSVGYYTYSNMTLRRALARSVNSITAQLTDRVTPERVAQYAHRMGINSRLDPVPSIGLGSSDVSLYELVASYCTFVNNGQYTEPLIVQRIEDSDGKEIETFTPKRRQAISPETAFLMIHMLKGGLQESGGTSQNLWSFNLFKNRHEMGGKTGTTSNNSDGWFVGVSDKLVVGAWVGGDDRSIHFRSTDLGEGAKTALPLVGGFLEKVYADNKFKNLQGPFPKPTVPITKEYLNCGYDASEEEEESDSTDTSLEGTGDSLFIPAPPSPDPSASPDSTNT</sequence>
<dbReference type="PANTHER" id="PTHR32282:SF11">
    <property type="entry name" value="PENICILLIN-BINDING PROTEIN 1B"/>
    <property type="match status" value="1"/>
</dbReference>
<comment type="similarity">
    <text evidence="4">In the N-terminal section; belongs to the glycosyltransferase 51 family.</text>
</comment>
<evidence type="ECO:0000313" key="22">
    <source>
        <dbReference type="EMBL" id="RIV26852.1"/>
    </source>
</evidence>
<dbReference type="GO" id="GO:0009002">
    <property type="term" value="F:serine-type D-Ala-D-Ala carboxypeptidase activity"/>
    <property type="evidence" value="ECO:0007669"/>
    <property type="project" value="UniProtKB-EC"/>
</dbReference>
<evidence type="ECO:0000313" key="23">
    <source>
        <dbReference type="Proteomes" id="UP000283523"/>
    </source>
</evidence>